<dbReference type="Pfam" id="PF20421">
    <property type="entry name" value="DHR-2_Lobe_C"/>
    <property type="match status" value="1"/>
</dbReference>
<gene>
    <name evidence="8" type="primary">Ziz</name>
</gene>
<dbReference type="InterPro" id="IPR021816">
    <property type="entry name" value="DOCK_C/D_N"/>
</dbReference>
<dbReference type="Pfam" id="PF14429">
    <property type="entry name" value="DOCK-C2"/>
    <property type="match status" value="1"/>
</dbReference>
<dbReference type="PROSITE" id="PS50003">
    <property type="entry name" value="PH_DOMAIN"/>
    <property type="match status" value="1"/>
</dbReference>
<feature type="compositionally biased region" description="Polar residues" evidence="3">
    <location>
        <begin position="423"/>
        <end position="442"/>
    </location>
</feature>
<dbReference type="InterPro" id="IPR027357">
    <property type="entry name" value="DOCKER_dom"/>
</dbReference>
<dbReference type="SMART" id="SM00233">
    <property type="entry name" value="PH"/>
    <property type="match status" value="1"/>
</dbReference>
<dbReference type="InterPro" id="IPR043161">
    <property type="entry name" value="DOCK_C_lobe_A"/>
</dbReference>
<accession>A0ABM4G9Z6</accession>
<dbReference type="SUPFAM" id="SSF50729">
    <property type="entry name" value="PH domain-like"/>
    <property type="match status" value="1"/>
</dbReference>
<dbReference type="CDD" id="cd11694">
    <property type="entry name" value="DHR2_DOCK_D"/>
    <property type="match status" value="1"/>
</dbReference>
<dbReference type="Pfam" id="PF11878">
    <property type="entry name" value="DOCK_C-D_N"/>
    <property type="match status" value="1"/>
</dbReference>
<comment type="similarity">
    <text evidence="2">Belongs to the DOCK family.</text>
</comment>
<feature type="domain" description="C2 DOCK-type" evidence="5">
    <location>
        <begin position="811"/>
        <end position="989"/>
    </location>
</feature>
<dbReference type="InterPro" id="IPR027007">
    <property type="entry name" value="C2_DOCK-type_domain"/>
</dbReference>
<evidence type="ECO:0000256" key="2">
    <source>
        <dbReference type="PROSITE-ProRule" id="PRU00983"/>
    </source>
</evidence>
<dbReference type="CDD" id="cd08697">
    <property type="entry name" value="C2_Dock-D"/>
    <property type="match status" value="1"/>
</dbReference>
<dbReference type="PANTHER" id="PTHR23317">
    <property type="entry name" value="DEDICATOR OF CYTOKINESIS DOCK"/>
    <property type="match status" value="1"/>
</dbReference>
<feature type="compositionally biased region" description="Polar residues" evidence="3">
    <location>
        <begin position="1580"/>
        <end position="1600"/>
    </location>
</feature>
<keyword evidence="7" id="KW-1185">Reference proteome</keyword>
<dbReference type="InterPro" id="IPR046773">
    <property type="entry name" value="DOCKER_Lobe_C"/>
</dbReference>
<keyword evidence="1" id="KW-0344">Guanine-nucleotide releasing factor</keyword>
<evidence type="ECO:0000259" key="5">
    <source>
        <dbReference type="PROSITE" id="PS51650"/>
    </source>
</evidence>
<dbReference type="PANTHER" id="PTHR23317:SF26">
    <property type="entry name" value="ZIZIMIN, ISOFORM K"/>
    <property type="match status" value="1"/>
</dbReference>
<dbReference type="InterPro" id="IPR035892">
    <property type="entry name" value="C2_domain_sf"/>
</dbReference>
<dbReference type="PROSITE" id="PS51650">
    <property type="entry name" value="C2_DOCK"/>
    <property type="match status" value="1"/>
</dbReference>
<dbReference type="Proteomes" id="UP001652661">
    <property type="component" value="Chromosome 2L"/>
</dbReference>
<dbReference type="Gene3D" id="2.60.40.150">
    <property type="entry name" value="C2 domain"/>
    <property type="match status" value="1"/>
</dbReference>
<feature type="compositionally biased region" description="Basic residues" evidence="3">
    <location>
        <begin position="2266"/>
        <end position="2275"/>
    </location>
</feature>
<name>A0ABM4G9Z6_DROKI</name>
<reference evidence="8" key="2">
    <citation type="submission" date="2025-08" db="UniProtKB">
        <authorList>
            <consortium name="RefSeq"/>
        </authorList>
    </citation>
    <scope>IDENTIFICATION</scope>
    <source>
        <strain evidence="8">14028-0561.14</strain>
        <tissue evidence="8">Whole fly</tissue>
    </source>
</reference>
<dbReference type="InterPro" id="IPR026791">
    <property type="entry name" value="DOCK"/>
</dbReference>
<feature type="compositionally biased region" description="Low complexity" evidence="3">
    <location>
        <begin position="138"/>
        <end position="171"/>
    </location>
</feature>
<dbReference type="Pfam" id="PF20422">
    <property type="entry name" value="DHR-2_Lobe_B"/>
    <property type="match status" value="1"/>
</dbReference>
<dbReference type="RefSeq" id="XP_070139543.1">
    <property type="nucleotide sequence ID" value="XM_070283442.1"/>
</dbReference>
<feature type="region of interest" description="Disordered" evidence="3">
    <location>
        <begin position="2262"/>
        <end position="2284"/>
    </location>
</feature>
<dbReference type="InterPro" id="IPR011993">
    <property type="entry name" value="PH-like_dom_sf"/>
</dbReference>
<evidence type="ECO:0000259" key="4">
    <source>
        <dbReference type="PROSITE" id="PS50003"/>
    </source>
</evidence>
<feature type="region of interest" description="Disordered" evidence="3">
    <location>
        <begin position="583"/>
        <end position="604"/>
    </location>
</feature>
<dbReference type="InterPro" id="IPR046769">
    <property type="entry name" value="DOCKER_Lobe_A"/>
</dbReference>
<evidence type="ECO:0000313" key="7">
    <source>
        <dbReference type="Proteomes" id="UP001652661"/>
    </source>
</evidence>
<feature type="compositionally biased region" description="Polar residues" evidence="3">
    <location>
        <begin position="172"/>
        <end position="182"/>
    </location>
</feature>
<reference evidence="7" key="1">
    <citation type="submission" date="2025-05" db="UniProtKB">
        <authorList>
            <consortium name="RefSeq"/>
        </authorList>
    </citation>
    <scope>NUCLEOTIDE SEQUENCE [LARGE SCALE GENOMIC DNA]</scope>
    <source>
        <strain evidence="7">14028-0561.14</strain>
    </source>
</reference>
<dbReference type="Pfam" id="PF06920">
    <property type="entry name" value="DHR-2_Lobe_A"/>
    <property type="match status" value="1"/>
</dbReference>
<dbReference type="PROSITE" id="PS51651">
    <property type="entry name" value="DOCKER"/>
    <property type="match status" value="1"/>
</dbReference>
<dbReference type="InterPro" id="IPR037809">
    <property type="entry name" value="C2_Dock-D"/>
</dbReference>
<proteinExistence type="inferred from homology"/>
<evidence type="ECO:0000256" key="1">
    <source>
        <dbReference type="ARBA" id="ARBA00022658"/>
    </source>
</evidence>
<protein>
    <submittedName>
        <fullName evidence="8">Dedicator of cytokinesis protein 9 isoform X7</fullName>
    </submittedName>
</protein>
<dbReference type="CDD" id="cd13267">
    <property type="entry name" value="PH_DOCK-D"/>
    <property type="match status" value="1"/>
</dbReference>
<feature type="compositionally biased region" description="Polar residues" evidence="3">
    <location>
        <begin position="126"/>
        <end position="137"/>
    </location>
</feature>
<feature type="compositionally biased region" description="Polar residues" evidence="3">
    <location>
        <begin position="189"/>
        <end position="198"/>
    </location>
</feature>
<dbReference type="Gene3D" id="2.30.29.30">
    <property type="entry name" value="Pleckstrin-homology domain (PH domain)/Phosphotyrosine-binding domain (PTB)"/>
    <property type="match status" value="1"/>
</dbReference>
<dbReference type="GeneID" id="108082555"/>
<dbReference type="InterPro" id="IPR046770">
    <property type="entry name" value="DOCKER_Lobe_B"/>
</dbReference>
<dbReference type="Gene3D" id="1.20.58.740">
    <property type="match status" value="1"/>
</dbReference>
<feature type="domain" description="DOCKER" evidence="6">
    <location>
        <begin position="1832"/>
        <end position="2261"/>
    </location>
</feature>
<evidence type="ECO:0000256" key="3">
    <source>
        <dbReference type="SAM" id="MobiDB-lite"/>
    </source>
</evidence>
<dbReference type="InterPro" id="IPR001849">
    <property type="entry name" value="PH_domain"/>
</dbReference>
<feature type="region of interest" description="Disordered" evidence="3">
    <location>
        <begin position="1562"/>
        <end position="1600"/>
    </location>
</feature>
<dbReference type="Gene3D" id="1.25.40.410">
    <property type="match status" value="1"/>
</dbReference>
<organism evidence="7 8">
    <name type="scientific">Drosophila kikkawai</name>
    <name type="common">Fruit fly</name>
    <dbReference type="NCBI Taxonomy" id="30033"/>
    <lineage>
        <taxon>Eukaryota</taxon>
        <taxon>Metazoa</taxon>
        <taxon>Ecdysozoa</taxon>
        <taxon>Arthropoda</taxon>
        <taxon>Hexapoda</taxon>
        <taxon>Insecta</taxon>
        <taxon>Pterygota</taxon>
        <taxon>Neoptera</taxon>
        <taxon>Endopterygota</taxon>
        <taxon>Diptera</taxon>
        <taxon>Brachycera</taxon>
        <taxon>Muscomorpha</taxon>
        <taxon>Ephydroidea</taxon>
        <taxon>Drosophilidae</taxon>
        <taxon>Drosophila</taxon>
        <taxon>Sophophora</taxon>
    </lineage>
</organism>
<feature type="domain" description="PH" evidence="4">
    <location>
        <begin position="299"/>
        <end position="410"/>
    </location>
</feature>
<sequence>MERKFTRGLNKLGSAVQMRENVSQLVRESAVLMNCTGRSQRSLSIANKPMVVEPIDFEAFIAKNKTVIQNDPQRELLIYPADDVSEIIMPRKQRTNAKSVADRFEPPNEAIVCPLHGPSIIGNGNGHSQVSRQGSIQSNGSLHNGTSNGNGHNSSSSNSSLSNSNGHGQLSRKSSQCSNGSSSHKDSSYESALSSITLRSHLAQPEEVDEYADDGHGEDMVDGQAIHGSRAECTRFTRQALYTYRAKNHLIHYKYNAYGGNCHDLPSISPAEELLEEVYEIDADQDRIDEQMTRSQADTITKQGYLLKGPDSASDRMFANIGNKSFKRRYCYLRQEIDGTYILELHKDEKQGEAKATIVMDFCTEVVQNPKRGRFCFELRMTAGHKSFTLAAENEQDFKDWLGKLSSVLAQNRAQEEKRNASLERQPSVNSNPGPQLQAPNVEPQTFGTLKGLDQSLHPQLMKYGRETDHSIALARREQRRRLFACYQSPAKSSGSDNVEQYREHFGTRLLLTCHNLRFRLQCIPQEEGASASEQQVEPYITSLALYDAKANRKLSENFYFNVNEPWAAQLLPNTPVPSSVAGCGVPRKSADGDERSTGSQAPHSLFDGVSAELLRSNRQQFQQLKQCLLSVTSPHADIYLVVRVEKLLQCGIAQAAEPYLKAGKDPKLGQKVYKAAKSCAQHIGHYRQPFAWAARPLFKQYSHELDVDPHKEFEFSPIYRQELPKLKDEELLKLLVDYRKPEKLSKLTIIPGSLKMQMQFLDQSTPQCGLSKSLAPLSTFSPNSKHSPTIEVAEFQSQSEREAHPYTSFCNHLYVYPLSLQFDSQKLFSRARNITVVVELRDSDGEYSKPLKCIYGRPGQDLLVSQIACPVLHHNVTPTWYEEIKLRLPLGLFPEHHLLFSFYHVSCNLSKKRDANAAFETPIGYAWLPLLQKNRICLEEQQLPVAATLPVGYLSIQPLGWGKGQNCGPDIQWIDNQRNLYTVGLRLDSTVLTADQHLHNFFGHCERLLEGGKTGAVPAETETCKILKAAHAIDMRSLINYLPTVLNELFTLLVHTQSEEIGLNVIRLITNIIHLISDQAKRPDLLGAYVKYVFHAPYYSQQTARQRTVHGELCRHLPFLLNPSNPDFLIVNKFMRYSAIFFDLIVKSMAQHLLATGRIRMLRNERFPKEYADRVEQLIKVLMPYITTRYEDLGEETHLLNRSLARFVRQCLSYMDRGFVYRLIRCYMGEFAPGNARILHEYKFNFLQEICQHEHYVPLNLPFVLNPKNRPPEMMQHFTLSEQFCRQHFLSGLLLQELKSSLNEVGHVRRHALGIFKDLLAKHELDNRYQQRGQLSRIALLYVPWLGVVMDNIHRIDDMSESGACTPNGHVYADSASYTKRLSCSSSYVFSKDSSTFGSLTSTPRSKNRLTLHCDQPSPYRTSVHMKEHNYLAAIAGQPISNGISNLSLNSNTDSGHSQDTTTIGAYTNGDADVALRNGHNRSVSVTHAQILSRCDKFSSAESKDLLLGFLFIIKHLSQDQMVAWWQNCNESETLQFLSILDLCLLQFRYVGKKSVVLTPTDSRSGRSAKAHTLPARTQPPTGLENGNSQEQQQPNSGTLNQTREHLLEDMDSLARSQLALYESNLATEVGMIILDCLGMYVLQFRQLLADSTILPKLARVYLRFLQLGQSERLSKHVFAALRAFINNYAVALFKGNAMLCGQMVYELLKACDSRLVEIRHESCAVLYLLMRSNFEFSGRKALTRVHLQVIISVSQMIGNVIGLNNARFQESLSIINSYANSDKAMKGTGFPMEVKDLTRRVRTVLMATAQMQAHHMDPERLLELQYSLANSYASTPELRHTWLVTMARNHEQNGNLSEAACCHLHIAALMCEYLRLRGGCSLSWSSTAFGKISRNIPLDEQGLKLDAGAQDSQYTEQMLLEQLKQCADFLDRAERFECLGELYKLILPMYERDRSFLELAHCYEHLTQAYNKIVEVNRSGKRMLGRFYRVVFYGMMYFEEDHAIEYVYKEPKLTSLSEISERLGKQYREKFGADVVKMIMDSSPVKVDELDAKLAYIQVTHVIPFFSKDELDQRLNEFEQNHDVDTFMYETPFTKSGAARGSVEEQWKRKTVIKTQYSFPYVLKRIPVKAREIIELSPIEVAIDEMQSKVSELEEIILPPADVKKLQLRLQGSVAVTVNAGPLAYAHAFLDAKVVNNFSVDRVSDLKDVFRDFIVVCQKALFLNERIISADQKEYHHVLKENYEKLCQALRPYFVEQNTSNNTHHQHHNHNHCSHINTQNST</sequence>
<dbReference type="Pfam" id="PF00169">
    <property type="entry name" value="PH"/>
    <property type="match status" value="1"/>
</dbReference>
<evidence type="ECO:0000313" key="8">
    <source>
        <dbReference type="RefSeq" id="XP_070139543.1"/>
    </source>
</evidence>
<dbReference type="InterPro" id="IPR043162">
    <property type="entry name" value="DOCK_C_lobe_C"/>
</dbReference>
<feature type="region of interest" description="Disordered" evidence="3">
    <location>
        <begin position="122"/>
        <end position="222"/>
    </location>
</feature>
<feature type="region of interest" description="Disordered" evidence="3">
    <location>
        <begin position="413"/>
        <end position="442"/>
    </location>
</feature>
<evidence type="ECO:0000259" key="6">
    <source>
        <dbReference type="PROSITE" id="PS51651"/>
    </source>
</evidence>